<keyword evidence="2" id="KW-1133">Transmembrane helix</keyword>
<evidence type="ECO:0000256" key="1">
    <source>
        <dbReference type="SAM" id="MobiDB-lite"/>
    </source>
</evidence>
<feature type="transmembrane region" description="Helical" evidence="2">
    <location>
        <begin position="251"/>
        <end position="270"/>
    </location>
</feature>
<keyword evidence="2" id="KW-0472">Membrane</keyword>
<name>A0A1I7WND6_HETBA</name>
<dbReference type="Pfam" id="PF02893">
    <property type="entry name" value="GRAM"/>
    <property type="match status" value="1"/>
</dbReference>
<dbReference type="GO" id="GO:0006915">
    <property type="term" value="P:apoptotic process"/>
    <property type="evidence" value="ECO:0007669"/>
    <property type="project" value="InterPro"/>
</dbReference>
<dbReference type="Gene3D" id="2.30.29.30">
    <property type="entry name" value="Pleckstrin-homology domain (PH domain)/Phosphotyrosine-binding domain (PTB)"/>
    <property type="match status" value="1"/>
</dbReference>
<dbReference type="PANTHER" id="PTHR37402">
    <property type="entry name" value="GRAM DOMAIN-CONTAINING PROTEIN 4"/>
    <property type="match status" value="1"/>
</dbReference>
<evidence type="ECO:0000256" key="2">
    <source>
        <dbReference type="SAM" id="Phobius"/>
    </source>
</evidence>
<dbReference type="InterPro" id="IPR011993">
    <property type="entry name" value="PH-like_dom_sf"/>
</dbReference>
<accession>A0A1I7WND6</accession>
<evidence type="ECO:0000313" key="4">
    <source>
        <dbReference type="Proteomes" id="UP000095283"/>
    </source>
</evidence>
<keyword evidence="2" id="KW-0812">Transmembrane</keyword>
<dbReference type="InterPro" id="IPR037847">
    <property type="entry name" value="GRAMDC4"/>
</dbReference>
<keyword evidence="4" id="KW-1185">Reference proteome</keyword>
<dbReference type="PANTHER" id="PTHR37402:SF1">
    <property type="entry name" value="GRAM DOMAIN-CONTAINING PROTEIN 4"/>
    <property type="match status" value="1"/>
</dbReference>
<dbReference type="AlphaFoldDB" id="A0A1I7WND6"/>
<protein>
    <submittedName>
        <fullName evidence="5">GRAM domain-containing protein</fullName>
    </submittedName>
</protein>
<evidence type="ECO:0000259" key="3">
    <source>
        <dbReference type="Pfam" id="PF02893"/>
    </source>
</evidence>
<dbReference type="InterPro" id="IPR004182">
    <property type="entry name" value="GRAM"/>
</dbReference>
<proteinExistence type="predicted"/>
<dbReference type="WBParaSite" id="Hba_06597">
    <property type="protein sequence ID" value="Hba_06597"/>
    <property type="gene ID" value="Hba_06597"/>
</dbReference>
<feature type="transmembrane region" description="Helical" evidence="2">
    <location>
        <begin position="191"/>
        <end position="211"/>
    </location>
</feature>
<evidence type="ECO:0000313" key="5">
    <source>
        <dbReference type="WBParaSite" id="Hba_06597"/>
    </source>
</evidence>
<feature type="domain" description="GRAM" evidence="3">
    <location>
        <begin position="417"/>
        <end position="515"/>
    </location>
</feature>
<reference evidence="5" key="1">
    <citation type="submission" date="2016-11" db="UniProtKB">
        <authorList>
            <consortium name="WormBaseParasite"/>
        </authorList>
    </citation>
    <scope>IDENTIFICATION</scope>
</reference>
<dbReference type="GO" id="GO:0034164">
    <property type="term" value="P:negative regulation of toll-like receptor 9 signaling pathway"/>
    <property type="evidence" value="ECO:0007669"/>
    <property type="project" value="TreeGrafter"/>
</dbReference>
<feature type="region of interest" description="Disordered" evidence="1">
    <location>
        <begin position="1"/>
        <end position="22"/>
    </location>
</feature>
<sequence>MSSITMKGPVPRNTTGSPKPLILRQHNGYKGSELESTSISSTDTVSDVETESSWEAIKKEIRWFLLDIVEALESPRNNGTESTHDTGKLSAVALKKDLKRCCWCFQIVYLVPTFLYSSDFSHHVNIVVISDNFLHPFLEVAAALYDTLLWKTPINTLLLALVRAETPFRLRTLNRTPRHLHIFSLLTWKEVRVTIVFYCLIIYWLTLSLIFNTGTCLGMCGKYKANIREVIDQISSTEGKYNYVSSKKKQFMLFQGITLGVRIFITTYLFDRFPRLRYRLDTFGWFYRNLPIKNTAPSSHSSLNGVNIDGINSDRSLTPSSGHRNPGVISGLFSSRLGSNFDLDQGSMQNLHTLSNKAHSASNLPLLSEESNAHLPGVGPSFVNLSSYSGEDEEYEDSSAEDDPMIDNVVAFRSCVMNDKAKMFPKGITSGILYLTDSALIFRSRSANEDTASVMLLFTDIISTKKIQSLRSMSIIAGTRKSLEITISGRRKPVQFIGIAKRDDFVQRMESMCVQAQAKVYFID</sequence>
<dbReference type="Proteomes" id="UP000095283">
    <property type="component" value="Unplaced"/>
</dbReference>
<organism evidence="4 5">
    <name type="scientific">Heterorhabditis bacteriophora</name>
    <name type="common">Entomopathogenic nematode worm</name>
    <dbReference type="NCBI Taxonomy" id="37862"/>
    <lineage>
        <taxon>Eukaryota</taxon>
        <taxon>Metazoa</taxon>
        <taxon>Ecdysozoa</taxon>
        <taxon>Nematoda</taxon>
        <taxon>Chromadorea</taxon>
        <taxon>Rhabditida</taxon>
        <taxon>Rhabditina</taxon>
        <taxon>Rhabditomorpha</taxon>
        <taxon>Strongyloidea</taxon>
        <taxon>Heterorhabditidae</taxon>
        <taxon>Heterorhabditis</taxon>
    </lineage>
</organism>